<evidence type="ECO:0000313" key="3">
    <source>
        <dbReference type="Proteomes" id="UP000029380"/>
    </source>
</evidence>
<protein>
    <recommendedName>
        <fullName evidence="4">HK97 gp10 family phage protein</fullName>
    </recommendedName>
</protein>
<reference evidence="2 3" key="1">
    <citation type="submission" date="2014-08" db="EMBL/GenBank/DDBJ databases">
        <title>Genome sequence of Tetragenococcus muriaticus.</title>
        <authorList>
            <person name="Chuea-nongthon C."/>
            <person name="Rodtong S."/>
            <person name="Yongsawatdigul J."/>
            <person name="Steele J.L."/>
            <person name="Liu X.-y."/>
            <person name="Speers J."/>
            <person name="Glasner J.D."/>
            <person name="Neeno-Eckwall E.C."/>
        </authorList>
    </citation>
    <scope>NUCLEOTIDE SEQUENCE [LARGE SCALE GENOMIC DNA]</scope>
    <source>
        <strain evidence="2 3">PMC-11-5</strain>
    </source>
</reference>
<dbReference type="Proteomes" id="UP000029380">
    <property type="component" value="Unassembled WGS sequence"/>
</dbReference>
<dbReference type="OrthoDB" id="2242464at2"/>
<gene>
    <name evidence="2" type="ORF">TMUPMC115_0956</name>
</gene>
<keyword evidence="1" id="KW-0175">Coiled coil</keyword>
<comment type="caution">
    <text evidence="2">The sequence shown here is derived from an EMBL/GenBank/DDBJ whole genome shotgun (WGS) entry which is preliminary data.</text>
</comment>
<name>A0A091C6D3_9ENTE</name>
<evidence type="ECO:0000256" key="1">
    <source>
        <dbReference type="SAM" id="Coils"/>
    </source>
</evidence>
<evidence type="ECO:0008006" key="4">
    <source>
        <dbReference type="Google" id="ProtNLM"/>
    </source>
</evidence>
<organism evidence="2 3">
    <name type="scientific">Tetragenococcus muriaticus PMC-11-5</name>
    <dbReference type="NCBI Taxonomy" id="1302649"/>
    <lineage>
        <taxon>Bacteria</taxon>
        <taxon>Bacillati</taxon>
        <taxon>Bacillota</taxon>
        <taxon>Bacilli</taxon>
        <taxon>Lactobacillales</taxon>
        <taxon>Enterococcaceae</taxon>
        <taxon>Tetragenococcus</taxon>
    </lineage>
</organism>
<sequence length="136" mass="15516">MANSKVEIKGVNKTLKELENRLGEKQMQKISRQAINKAGNKVRDDLKQDMKSFRDTGASVDEVVQQNATKKSTGVSGRIGWNGPQNRYKLIHLNEWGYTRYGKQYRPRGFGVIEKSLKGSESKYLETVESELRSHL</sequence>
<proteinExistence type="predicted"/>
<dbReference type="PATRIC" id="fig|1302649.3.peg.958"/>
<dbReference type="AlphaFoldDB" id="A0A091C6D3"/>
<evidence type="ECO:0000313" key="2">
    <source>
        <dbReference type="EMBL" id="KFN92444.1"/>
    </source>
</evidence>
<feature type="coiled-coil region" evidence="1">
    <location>
        <begin position="1"/>
        <end position="28"/>
    </location>
</feature>
<dbReference type="EMBL" id="JPVU01000098">
    <property type="protein sequence ID" value="KFN92444.1"/>
    <property type="molecule type" value="Genomic_DNA"/>
</dbReference>
<dbReference type="RefSeq" id="WP_038025862.1">
    <property type="nucleotide sequence ID" value="NZ_JPVU01000098.1"/>
</dbReference>
<accession>A0A091C6D3</accession>